<reference evidence="2 3" key="1">
    <citation type="submission" date="2023-10" db="EMBL/GenBank/DDBJ databases">
        <title>Two novel species belonging to the OM43/NOR5 clade.</title>
        <authorList>
            <person name="Park M."/>
        </authorList>
    </citation>
    <scope>NUCLEOTIDE SEQUENCE [LARGE SCALE GENOMIC DNA]</scope>
    <source>
        <strain evidence="2 3">IMCC43200</strain>
    </source>
</reference>
<accession>A0ABZ0I405</accession>
<dbReference type="Pfam" id="PF11578">
    <property type="entry name" value="DUF3237"/>
    <property type="match status" value="1"/>
</dbReference>
<dbReference type="Gene3D" id="2.40.160.20">
    <property type="match status" value="1"/>
</dbReference>
<name>A0ABZ0I405_9GAMM</name>
<dbReference type="EMBL" id="CP136864">
    <property type="protein sequence ID" value="WOJ92836.1"/>
    <property type="molecule type" value="Genomic_DNA"/>
</dbReference>
<evidence type="ECO:0000313" key="3">
    <source>
        <dbReference type="Proteomes" id="UP001626537"/>
    </source>
</evidence>
<comment type="similarity">
    <text evidence="1">Belongs to the UPF0311 family.</text>
</comment>
<dbReference type="Proteomes" id="UP001626537">
    <property type="component" value="Chromosome"/>
</dbReference>
<organism evidence="2 3">
    <name type="scientific">Congregibacter variabilis</name>
    <dbReference type="NCBI Taxonomy" id="3081200"/>
    <lineage>
        <taxon>Bacteria</taxon>
        <taxon>Pseudomonadati</taxon>
        <taxon>Pseudomonadota</taxon>
        <taxon>Gammaproteobacteria</taxon>
        <taxon>Cellvibrionales</taxon>
        <taxon>Halieaceae</taxon>
        <taxon>Congregibacter</taxon>
    </lineage>
</organism>
<protein>
    <recommendedName>
        <fullName evidence="1">UPF0311 protein R0135_13725</fullName>
    </recommendedName>
</protein>
<keyword evidence="3" id="KW-1185">Reference proteome</keyword>
<gene>
    <name evidence="2" type="ORF">R0135_13725</name>
</gene>
<evidence type="ECO:0000256" key="1">
    <source>
        <dbReference type="HAMAP-Rule" id="MF_00775"/>
    </source>
</evidence>
<dbReference type="PANTHER" id="PTHR37315">
    <property type="entry name" value="UPF0311 PROTEIN BLR7842"/>
    <property type="match status" value="1"/>
</dbReference>
<sequence length="149" mass="16647">MQLVQECIIRASLHEPQPVGTGPIGTRVHYGISGGVVEGERLNGTVLSGGEWALIGPDGCLRPDVRMQVQTHDDAHIYIQYLGILQMNETVQNALAQGTGTEFGDQYFYTNPRMETGDDRYSWINTTFFVGEGRFLPDAQVEYRVWRPA</sequence>
<dbReference type="InterPro" id="IPR020915">
    <property type="entry name" value="UPF0311"/>
</dbReference>
<proteinExistence type="inferred from homology"/>
<evidence type="ECO:0000313" key="2">
    <source>
        <dbReference type="EMBL" id="WOJ92836.1"/>
    </source>
</evidence>
<dbReference type="HAMAP" id="MF_00775">
    <property type="entry name" value="UPF0311"/>
    <property type="match status" value="1"/>
</dbReference>
<dbReference type="PANTHER" id="PTHR37315:SF1">
    <property type="entry name" value="UPF0311 PROTEIN BLR7842"/>
    <property type="match status" value="1"/>
</dbReference>
<dbReference type="RefSeq" id="WP_407347491.1">
    <property type="nucleotide sequence ID" value="NZ_CP136864.1"/>
</dbReference>